<accession>A0A326U8Y3</accession>
<name>A0A326U8Y3_THEHA</name>
<dbReference type="InterPro" id="IPR004360">
    <property type="entry name" value="Glyas_Fos-R_dOase_dom"/>
</dbReference>
<dbReference type="SUPFAM" id="SSF54593">
    <property type="entry name" value="Glyoxalase/Bleomycin resistance protein/Dihydroxybiphenyl dioxygenase"/>
    <property type="match status" value="1"/>
</dbReference>
<evidence type="ECO:0000313" key="3">
    <source>
        <dbReference type="Proteomes" id="UP000248806"/>
    </source>
</evidence>
<keyword evidence="2" id="KW-0223">Dioxygenase</keyword>
<dbReference type="InterPro" id="IPR029068">
    <property type="entry name" value="Glyas_Bleomycin-R_OHBP_Dase"/>
</dbReference>
<dbReference type="InterPro" id="IPR051332">
    <property type="entry name" value="Fosfomycin_Res_Enzymes"/>
</dbReference>
<dbReference type="GO" id="GO:0016829">
    <property type="term" value="F:lyase activity"/>
    <property type="evidence" value="ECO:0007669"/>
    <property type="project" value="UniProtKB-KW"/>
</dbReference>
<organism evidence="2 3">
    <name type="scientific">Thermosporothrix hazakensis</name>
    <dbReference type="NCBI Taxonomy" id="644383"/>
    <lineage>
        <taxon>Bacteria</taxon>
        <taxon>Bacillati</taxon>
        <taxon>Chloroflexota</taxon>
        <taxon>Ktedonobacteria</taxon>
        <taxon>Ktedonobacterales</taxon>
        <taxon>Thermosporotrichaceae</taxon>
        <taxon>Thermosporothrix</taxon>
    </lineage>
</organism>
<feature type="domain" description="VOC" evidence="1">
    <location>
        <begin position="22"/>
        <end position="140"/>
    </location>
</feature>
<dbReference type="EMBL" id="QKUF01000004">
    <property type="protein sequence ID" value="PZW32646.1"/>
    <property type="molecule type" value="Genomic_DNA"/>
</dbReference>
<dbReference type="PANTHER" id="PTHR36113:SF3">
    <property type="entry name" value="SLL5075 PROTEIN"/>
    <property type="match status" value="1"/>
</dbReference>
<dbReference type="InterPro" id="IPR037523">
    <property type="entry name" value="VOC_core"/>
</dbReference>
<dbReference type="AlphaFoldDB" id="A0A326U8Y3"/>
<keyword evidence="2" id="KW-0560">Oxidoreductase</keyword>
<sequence>MSCALSTPLSCPHLRFLEDTMQLNHLNLCVSNVPEACSFFQRCFDLHLLQQHKKALAVLSDEHCFTLVLMNPQALQQEMRPYPDGFHIGFLLDTPEQVEQTYQRLVAEGVQFLHEPRKIRKSYGFYFTALDDILFEVSCPLSLQATAPQESA</sequence>
<reference evidence="2 3" key="1">
    <citation type="submission" date="2018-06" db="EMBL/GenBank/DDBJ databases">
        <title>Genomic Encyclopedia of Archaeal and Bacterial Type Strains, Phase II (KMG-II): from individual species to whole genera.</title>
        <authorList>
            <person name="Goeker M."/>
        </authorList>
    </citation>
    <scope>NUCLEOTIDE SEQUENCE [LARGE SCALE GENOMIC DNA]</scope>
    <source>
        <strain evidence="2 3">ATCC BAA-1881</strain>
    </source>
</reference>
<gene>
    <name evidence="2" type="ORF">EI42_01738</name>
</gene>
<dbReference type="PANTHER" id="PTHR36113">
    <property type="entry name" value="LYASE, PUTATIVE-RELATED-RELATED"/>
    <property type="match status" value="1"/>
</dbReference>
<comment type="caution">
    <text evidence="2">The sequence shown here is derived from an EMBL/GenBank/DDBJ whole genome shotgun (WGS) entry which is preliminary data.</text>
</comment>
<dbReference type="CDD" id="cd06587">
    <property type="entry name" value="VOC"/>
    <property type="match status" value="1"/>
</dbReference>
<keyword evidence="3" id="KW-1185">Reference proteome</keyword>
<dbReference type="Proteomes" id="UP000248806">
    <property type="component" value="Unassembled WGS sequence"/>
</dbReference>
<dbReference type="PROSITE" id="PS51819">
    <property type="entry name" value="VOC"/>
    <property type="match status" value="1"/>
</dbReference>
<evidence type="ECO:0000259" key="1">
    <source>
        <dbReference type="PROSITE" id="PS51819"/>
    </source>
</evidence>
<evidence type="ECO:0000313" key="2">
    <source>
        <dbReference type="EMBL" id="PZW32646.1"/>
    </source>
</evidence>
<keyword evidence="2" id="KW-0456">Lyase</keyword>
<protein>
    <submittedName>
        <fullName evidence="2">Catechol 2,3-dioxygenase-like lactoylglutathione lyase family enzyme</fullName>
    </submittedName>
</protein>
<dbReference type="Gene3D" id="3.10.180.10">
    <property type="entry name" value="2,3-Dihydroxybiphenyl 1,2-Dioxygenase, domain 1"/>
    <property type="match status" value="1"/>
</dbReference>
<dbReference type="Pfam" id="PF00903">
    <property type="entry name" value="Glyoxalase"/>
    <property type="match status" value="1"/>
</dbReference>
<dbReference type="GO" id="GO:0051213">
    <property type="term" value="F:dioxygenase activity"/>
    <property type="evidence" value="ECO:0007669"/>
    <property type="project" value="UniProtKB-KW"/>
</dbReference>
<proteinExistence type="predicted"/>